<dbReference type="InterPro" id="IPR017582">
    <property type="entry name" value="SelU"/>
</dbReference>
<dbReference type="NCBIfam" id="NF008752">
    <property type="entry name" value="PRK11784.1-4"/>
    <property type="match status" value="1"/>
</dbReference>
<dbReference type="InterPro" id="IPR058840">
    <property type="entry name" value="AAA_SelU"/>
</dbReference>
<feature type="domain" description="Rhodanese" evidence="2">
    <location>
        <begin position="32"/>
        <end position="148"/>
    </location>
</feature>
<dbReference type="SMART" id="SM00450">
    <property type="entry name" value="RHOD"/>
    <property type="match status" value="1"/>
</dbReference>
<dbReference type="InterPro" id="IPR036873">
    <property type="entry name" value="Rhodanese-like_dom_sf"/>
</dbReference>
<protein>
    <recommendedName>
        <fullName evidence="2">Rhodanese domain-containing protein</fullName>
    </recommendedName>
</protein>
<dbReference type="Pfam" id="PF00581">
    <property type="entry name" value="Rhodanese"/>
    <property type="match status" value="1"/>
</dbReference>
<dbReference type="Proteomes" id="UP000002588">
    <property type="component" value="Chromosome"/>
</dbReference>
<dbReference type="PANTHER" id="PTHR30401">
    <property type="entry name" value="TRNA 2-SELENOURIDINE SYNTHASE"/>
    <property type="match status" value="1"/>
</dbReference>
<dbReference type="Gene3D" id="3.40.250.10">
    <property type="entry name" value="Rhodanese-like domain"/>
    <property type="match status" value="1"/>
</dbReference>
<dbReference type="SUPFAM" id="SSF52821">
    <property type="entry name" value="Rhodanese/Cell cycle control phosphatase"/>
    <property type="match status" value="1"/>
</dbReference>
<dbReference type="PROSITE" id="PS00380">
    <property type="entry name" value="RHODANESE_1"/>
    <property type="match status" value="1"/>
</dbReference>
<dbReference type="KEGG" id="azo:azo1664"/>
<dbReference type="NCBIfam" id="NF008750">
    <property type="entry name" value="PRK11784.1-2"/>
    <property type="match status" value="1"/>
</dbReference>
<dbReference type="eggNOG" id="COG2603">
    <property type="taxonomic scope" value="Bacteria"/>
</dbReference>
<evidence type="ECO:0000313" key="4">
    <source>
        <dbReference type="Proteomes" id="UP000002588"/>
    </source>
</evidence>
<name>A1K626_AZOSB</name>
<dbReference type="GO" id="GO:0043828">
    <property type="term" value="F:tRNA 2-selenouridine synthase activity"/>
    <property type="evidence" value="ECO:0007669"/>
    <property type="project" value="InterPro"/>
</dbReference>
<accession>A1K626</accession>
<evidence type="ECO:0000313" key="3">
    <source>
        <dbReference type="EMBL" id="CAL94281.1"/>
    </source>
</evidence>
<gene>
    <name evidence="3" type="ordered locus">azo1664</name>
</gene>
<dbReference type="NCBIfam" id="TIGR03167">
    <property type="entry name" value="tRNA_sel_U_synt"/>
    <property type="match status" value="1"/>
</dbReference>
<keyword evidence="4" id="KW-1185">Reference proteome</keyword>
<dbReference type="GO" id="GO:0002098">
    <property type="term" value="P:tRNA wobble uridine modification"/>
    <property type="evidence" value="ECO:0007669"/>
    <property type="project" value="InterPro"/>
</dbReference>
<organism evidence="3 4">
    <name type="scientific">Azoarcus sp. (strain BH72)</name>
    <dbReference type="NCBI Taxonomy" id="418699"/>
    <lineage>
        <taxon>Bacteria</taxon>
        <taxon>Pseudomonadati</taxon>
        <taxon>Pseudomonadota</taxon>
        <taxon>Betaproteobacteria</taxon>
        <taxon>Rhodocyclales</taxon>
        <taxon>Zoogloeaceae</taxon>
        <taxon>Azoarcus</taxon>
    </lineage>
</organism>
<dbReference type="STRING" id="62928.azo1664"/>
<dbReference type="EMBL" id="AM406670">
    <property type="protein sequence ID" value="CAL94281.1"/>
    <property type="molecule type" value="Genomic_DNA"/>
</dbReference>
<proteinExistence type="predicted"/>
<dbReference type="Pfam" id="PF26341">
    <property type="entry name" value="AAA_SelU"/>
    <property type="match status" value="1"/>
</dbReference>
<keyword evidence="1" id="KW-0711">Selenium</keyword>
<dbReference type="InterPro" id="IPR001763">
    <property type="entry name" value="Rhodanese-like_dom"/>
</dbReference>
<sequence length="367" mass="40445">MFQKGVAPQDAAPETMQKGVATVAQRGEFDEIIDARTPAEFAEDHIPGAINLPVLDDAQRATVGTIYVQQSAFEARRIGAAMVAENIARHLYAHLQDKPKRWRPLVYCWRGGQRSGAFTTWLRMIGWDACQLEGGYKRFRHVVIEELAQLAPAFDWRVVGGATGSAKTRILEALAAAGAQVVDLEGLAAHKGSVLGGLPDRPQPTQKGFETALHAVLSGLDPARPVFVEAESRKIGRIFLPDPLLFAIRKAPCIVVEASREARLEYLVRDYAYLGDDTARLQGLIEKLRGLQSNERIDNWLALAQARALPALFGELVDHHYDPLYRRSQNGNYQGYAAAPRIVTDDLGPHNIPALAREILSMATNRD</sequence>
<dbReference type="PANTHER" id="PTHR30401:SF0">
    <property type="entry name" value="TRNA 2-SELENOURIDINE SYNTHASE"/>
    <property type="match status" value="1"/>
</dbReference>
<reference evidence="3 4" key="1">
    <citation type="journal article" date="2006" name="Nat. Biotechnol.">
        <title>Complete genome of the mutualistic, N2-fixing grass endophyte Azoarcus sp. strain BH72.</title>
        <authorList>
            <person name="Krause A."/>
            <person name="Ramakumar A."/>
            <person name="Bartels D."/>
            <person name="Battistoni F."/>
            <person name="Bekel T."/>
            <person name="Boch J."/>
            <person name="Boehm M."/>
            <person name="Friedrich F."/>
            <person name="Hurek T."/>
            <person name="Krause L."/>
            <person name="Linke B."/>
            <person name="McHardy A.C."/>
            <person name="Sarkar A."/>
            <person name="Schneiker S."/>
            <person name="Syed A.A."/>
            <person name="Thauer R."/>
            <person name="Vorhoelter F.-J."/>
            <person name="Weidner S."/>
            <person name="Puehler A."/>
            <person name="Reinhold-Hurek B."/>
            <person name="Kaiser O."/>
            <person name="Goesmann A."/>
        </authorList>
    </citation>
    <scope>NUCLEOTIDE SEQUENCE [LARGE SCALE GENOMIC DNA]</scope>
    <source>
        <strain evidence="3 4">BH72</strain>
    </source>
</reference>
<evidence type="ECO:0000256" key="1">
    <source>
        <dbReference type="ARBA" id="ARBA00023266"/>
    </source>
</evidence>
<dbReference type="AlphaFoldDB" id="A1K626"/>
<dbReference type="PROSITE" id="PS50206">
    <property type="entry name" value="RHODANESE_3"/>
    <property type="match status" value="1"/>
</dbReference>
<evidence type="ECO:0000259" key="2">
    <source>
        <dbReference type="PROSITE" id="PS50206"/>
    </source>
</evidence>
<dbReference type="InterPro" id="IPR001307">
    <property type="entry name" value="Thiosulphate_STrfase_CS"/>
</dbReference>
<dbReference type="HOGENOM" id="CLU_043456_0_0_4"/>
<dbReference type="GO" id="GO:0004792">
    <property type="term" value="F:thiosulfate-cyanide sulfurtransferase activity"/>
    <property type="evidence" value="ECO:0007669"/>
    <property type="project" value="InterPro"/>
</dbReference>